<dbReference type="AlphaFoldDB" id="A0A2N1JBE6"/>
<evidence type="ECO:0000313" key="2">
    <source>
        <dbReference type="Proteomes" id="UP000232875"/>
    </source>
</evidence>
<proteinExistence type="predicted"/>
<gene>
    <name evidence="1" type="ORF">MVES_002189</name>
</gene>
<name>A0A2N1JBE6_9BASI</name>
<keyword evidence="2" id="KW-1185">Reference proteome</keyword>
<sequence>MHGGGAYFVHDSPVLAASPSLPKSLRLKTQVPSLHPPWKPLAQHLVDAARCNTLAAPSASDVCKNIVQNTLLVRERAEKGVLVRNSAHVALVHTLMHMPPGSVNCDLLLSTMLDTMLDALRDTDASLSPDLFAHAAFLSGTRGMQRTRAWLHRRLTAGCIPPSAKVWRALLDAHVLRQDWARVQHGLDVCSAQGTPLPLHTYTVAHVRACAPSAEIPAALNAVLTRMRAQSATLTDPMLAQLVHTLAAPVHRAYAAHAPCNVVYSVASPVQSLLYVFFMWFSGAGPAPPAFDNETRGVNGTLLDSYPNATAAVIEVELGIAETLQAAYYAGARAERAPYATRRAPHSVTGPIRARLEEVQRALRAHRGLYEQLAVRLYALEGAHEKASALLREWLAQTDPAQRRNQQRTVVARFAHVSRCPRRARLLPLLDLLHIATHAAPGVWGGHGGARTLPRLCVRLLGAWANWAGHRDADIVRNASTRHGWAFLDLLLAALVAASRTVPAPRVWAHMLDDPKRVRAIVWTACCAAPRRDAPERLARVQACFAALRVSPRTQRP</sequence>
<organism evidence="1 2">
    <name type="scientific">Malassezia vespertilionis</name>
    <dbReference type="NCBI Taxonomy" id="2020962"/>
    <lineage>
        <taxon>Eukaryota</taxon>
        <taxon>Fungi</taxon>
        <taxon>Dikarya</taxon>
        <taxon>Basidiomycota</taxon>
        <taxon>Ustilaginomycotina</taxon>
        <taxon>Malasseziomycetes</taxon>
        <taxon>Malasseziales</taxon>
        <taxon>Malasseziaceae</taxon>
        <taxon>Malassezia</taxon>
    </lineage>
</organism>
<dbReference type="OrthoDB" id="3353745at2759"/>
<evidence type="ECO:0000313" key="1">
    <source>
        <dbReference type="EMBL" id="PKI83863.1"/>
    </source>
</evidence>
<accession>A0A2N1JBE6</accession>
<protein>
    <submittedName>
        <fullName evidence="1">Uncharacterized protein</fullName>
    </submittedName>
</protein>
<dbReference type="EMBL" id="KZ454990">
    <property type="protein sequence ID" value="PKI83863.1"/>
    <property type="molecule type" value="Genomic_DNA"/>
</dbReference>
<dbReference type="Proteomes" id="UP000232875">
    <property type="component" value="Unassembled WGS sequence"/>
</dbReference>
<reference evidence="1 2" key="1">
    <citation type="submission" date="2017-10" db="EMBL/GenBank/DDBJ databases">
        <title>A novel species of cold-tolerant Malassezia isolated from bats.</title>
        <authorList>
            <person name="Lorch J.M."/>
            <person name="Palmer J.M."/>
            <person name="Vanderwolf K.J."/>
            <person name="Schmidt K.Z."/>
            <person name="Verant M.L."/>
            <person name="Weller T.J."/>
            <person name="Blehert D.S."/>
        </authorList>
    </citation>
    <scope>NUCLEOTIDE SEQUENCE [LARGE SCALE GENOMIC DNA]</scope>
    <source>
        <strain evidence="1 2">NWHC:44797-103</strain>
    </source>
</reference>